<dbReference type="SMART" id="SM00184">
    <property type="entry name" value="RING"/>
    <property type="match status" value="1"/>
</dbReference>
<keyword evidence="6 9" id="KW-0863">Zinc-finger</keyword>
<dbReference type="GO" id="GO:0000209">
    <property type="term" value="P:protein polyubiquitination"/>
    <property type="evidence" value="ECO:0007669"/>
    <property type="project" value="UniProtKB-ARBA"/>
</dbReference>
<comment type="pathway">
    <text evidence="2">Protein modification; protein ubiquitination.</text>
</comment>
<dbReference type="GO" id="GO:0061630">
    <property type="term" value="F:ubiquitin protein ligase activity"/>
    <property type="evidence" value="ECO:0007669"/>
    <property type="project" value="UniProtKB-EC"/>
</dbReference>
<dbReference type="GO" id="GO:0008270">
    <property type="term" value="F:zinc ion binding"/>
    <property type="evidence" value="ECO:0007669"/>
    <property type="project" value="UniProtKB-KW"/>
</dbReference>
<dbReference type="EMBL" id="LR789763">
    <property type="protein sequence ID" value="CAB3265625.1"/>
    <property type="molecule type" value="mRNA"/>
</dbReference>
<feature type="region of interest" description="Disordered" evidence="10">
    <location>
        <begin position="301"/>
        <end position="345"/>
    </location>
</feature>
<evidence type="ECO:0000256" key="9">
    <source>
        <dbReference type="PROSITE-ProRule" id="PRU00175"/>
    </source>
</evidence>
<sequence length="345" mass="37700">MASALATEMYYCYTCDQRISPITEEILCPNCNTGFVEQVHDEQVHDANSDPLHDEMEQDNASGNPVPPQPGSMSNQDMLNMFTTFFGTLPLHMQEYPQSSTQPGPGPARFPRQAARTASDAVPYTGPGLNGTVPQNSEENPARPSAFVTRRRSLNSRQPRSFIDDVLHSAMGADHQIQFPFGGGIFPQWNFMELHGNSGDYAWGPSGLDDIISQLLGQLDNAGPPPASEQTINGLPTIHVDQPLVDSGKECSVCMEAFKLKDEAKKLPCSHFFHIPCIEPWLKLHNTCPICRKLVEDPQCGQPSSSSSAAPSQSGTAGETSGNNPFNFHFFMGPDGNDEDHTYAE</sequence>
<keyword evidence="4" id="KW-0808">Transferase</keyword>
<comment type="catalytic activity">
    <reaction evidence="1">
        <text>S-ubiquitinyl-[E2 ubiquitin-conjugating enzyme]-L-cysteine + [acceptor protein]-L-lysine = [E2 ubiquitin-conjugating enzyme]-L-cysteine + N(6)-ubiquitinyl-[acceptor protein]-L-lysine.</text>
        <dbReference type="EC" id="2.3.2.27"/>
    </reaction>
</comment>
<dbReference type="Pfam" id="PF13639">
    <property type="entry name" value="zf-RING_2"/>
    <property type="match status" value="1"/>
</dbReference>
<dbReference type="Gene3D" id="3.30.40.10">
    <property type="entry name" value="Zinc/RING finger domain, C3HC4 (zinc finger)"/>
    <property type="match status" value="1"/>
</dbReference>
<dbReference type="GO" id="GO:0006511">
    <property type="term" value="P:ubiquitin-dependent protein catabolic process"/>
    <property type="evidence" value="ECO:0007669"/>
    <property type="project" value="TreeGrafter"/>
</dbReference>
<keyword evidence="5" id="KW-0479">Metal-binding</keyword>
<dbReference type="PANTHER" id="PTHR45931:SF3">
    <property type="entry name" value="RING ZINC FINGER-CONTAINING PROTEIN"/>
    <property type="match status" value="1"/>
</dbReference>
<dbReference type="FunFam" id="3.30.40.10:FF:000069">
    <property type="entry name" value="E3 ubiquitin-protein ligase RNF115"/>
    <property type="match status" value="1"/>
</dbReference>
<evidence type="ECO:0000256" key="4">
    <source>
        <dbReference type="ARBA" id="ARBA00022679"/>
    </source>
</evidence>
<feature type="domain" description="RING-type" evidence="11">
    <location>
        <begin position="251"/>
        <end position="292"/>
    </location>
</feature>
<organism evidence="12">
    <name type="scientific">Phallusia mammillata</name>
    <dbReference type="NCBI Taxonomy" id="59560"/>
    <lineage>
        <taxon>Eukaryota</taxon>
        <taxon>Metazoa</taxon>
        <taxon>Chordata</taxon>
        <taxon>Tunicata</taxon>
        <taxon>Ascidiacea</taxon>
        <taxon>Phlebobranchia</taxon>
        <taxon>Ascidiidae</taxon>
        <taxon>Phallusia</taxon>
    </lineage>
</organism>
<feature type="region of interest" description="Disordered" evidence="10">
    <location>
        <begin position="95"/>
        <end position="153"/>
    </location>
</feature>
<evidence type="ECO:0000256" key="8">
    <source>
        <dbReference type="ARBA" id="ARBA00022833"/>
    </source>
</evidence>
<dbReference type="PANTHER" id="PTHR45931">
    <property type="entry name" value="SI:CH211-59O9.10"/>
    <property type="match status" value="1"/>
</dbReference>
<evidence type="ECO:0000256" key="1">
    <source>
        <dbReference type="ARBA" id="ARBA00000900"/>
    </source>
</evidence>
<dbReference type="InterPro" id="IPR039525">
    <property type="entry name" value="RNF126-like_zinc-ribbon"/>
</dbReference>
<evidence type="ECO:0000256" key="10">
    <source>
        <dbReference type="SAM" id="MobiDB-lite"/>
    </source>
</evidence>
<evidence type="ECO:0000256" key="3">
    <source>
        <dbReference type="ARBA" id="ARBA00012483"/>
    </source>
</evidence>
<protein>
    <recommendedName>
        <fullName evidence="3">RING-type E3 ubiquitin transferase</fullName>
        <ecNumber evidence="3">2.3.2.27</ecNumber>
    </recommendedName>
</protein>
<feature type="compositionally biased region" description="Low complexity" evidence="10">
    <location>
        <begin position="301"/>
        <end position="318"/>
    </location>
</feature>
<feature type="compositionally biased region" description="Basic and acidic residues" evidence="10">
    <location>
        <begin position="45"/>
        <end position="55"/>
    </location>
</feature>
<dbReference type="PROSITE" id="PS50089">
    <property type="entry name" value="ZF_RING_2"/>
    <property type="match status" value="1"/>
</dbReference>
<dbReference type="GO" id="GO:0005634">
    <property type="term" value="C:nucleus"/>
    <property type="evidence" value="ECO:0007669"/>
    <property type="project" value="TreeGrafter"/>
</dbReference>
<reference evidence="12" key="1">
    <citation type="submission" date="2020-04" db="EMBL/GenBank/DDBJ databases">
        <authorList>
            <person name="Neveu A P."/>
        </authorList>
    </citation>
    <scope>NUCLEOTIDE SEQUENCE</scope>
    <source>
        <tissue evidence="12">Whole embryo</tissue>
    </source>
</reference>
<keyword evidence="7" id="KW-0833">Ubl conjugation pathway</keyword>
<name>A0A6F9DRU7_9ASCI</name>
<keyword evidence="8" id="KW-0862">Zinc</keyword>
<evidence type="ECO:0000256" key="6">
    <source>
        <dbReference type="ARBA" id="ARBA00022771"/>
    </source>
</evidence>
<evidence type="ECO:0000259" key="11">
    <source>
        <dbReference type="PROSITE" id="PS50089"/>
    </source>
</evidence>
<dbReference type="SUPFAM" id="SSF57850">
    <property type="entry name" value="RING/U-box"/>
    <property type="match status" value="1"/>
</dbReference>
<evidence type="ECO:0000256" key="7">
    <source>
        <dbReference type="ARBA" id="ARBA00022786"/>
    </source>
</evidence>
<dbReference type="AlphaFoldDB" id="A0A6F9DRU7"/>
<evidence type="ECO:0000256" key="5">
    <source>
        <dbReference type="ARBA" id="ARBA00022723"/>
    </source>
</evidence>
<evidence type="ECO:0000313" key="12">
    <source>
        <dbReference type="EMBL" id="CAB3265625.1"/>
    </source>
</evidence>
<dbReference type="EC" id="2.3.2.27" evidence="3"/>
<accession>A0A6F9DRU7</accession>
<dbReference type="Pfam" id="PF14369">
    <property type="entry name" value="Zn_ribbon_19"/>
    <property type="match status" value="1"/>
</dbReference>
<dbReference type="InterPro" id="IPR001841">
    <property type="entry name" value="Znf_RING"/>
</dbReference>
<evidence type="ECO:0000256" key="2">
    <source>
        <dbReference type="ARBA" id="ARBA00004906"/>
    </source>
</evidence>
<feature type="region of interest" description="Disordered" evidence="10">
    <location>
        <begin position="45"/>
        <end position="77"/>
    </location>
</feature>
<proteinExistence type="evidence at transcript level"/>
<gene>
    <name evidence="12" type="primary">Rnf126</name>
</gene>
<dbReference type="InterPro" id="IPR013083">
    <property type="entry name" value="Znf_RING/FYVE/PHD"/>
</dbReference>
<dbReference type="InterPro" id="IPR051834">
    <property type="entry name" value="RING_finger_E3_ligase"/>
</dbReference>